<feature type="region of interest" description="Disordered" evidence="1">
    <location>
        <begin position="516"/>
        <end position="535"/>
    </location>
</feature>
<keyword evidence="3" id="KW-1185">Reference proteome</keyword>
<dbReference type="PANTHER" id="PTHR33050">
    <property type="entry name" value="REVERSE TRANSCRIPTASE DOMAIN-CONTAINING PROTEIN"/>
    <property type="match status" value="1"/>
</dbReference>
<accession>A0ABP0LMT9</accession>
<feature type="compositionally biased region" description="Low complexity" evidence="1">
    <location>
        <begin position="422"/>
        <end position="434"/>
    </location>
</feature>
<dbReference type="InterPro" id="IPR052055">
    <property type="entry name" value="Hepadnavirus_pol/RT"/>
</dbReference>
<evidence type="ECO:0000313" key="3">
    <source>
        <dbReference type="Proteomes" id="UP001642464"/>
    </source>
</evidence>
<dbReference type="PANTHER" id="PTHR33050:SF7">
    <property type="entry name" value="RIBONUCLEASE H"/>
    <property type="match status" value="1"/>
</dbReference>
<proteinExistence type="predicted"/>
<protein>
    <submittedName>
        <fullName evidence="2">Chloroplastic</fullName>
    </submittedName>
</protein>
<evidence type="ECO:0000256" key="1">
    <source>
        <dbReference type="SAM" id="MobiDB-lite"/>
    </source>
</evidence>
<dbReference type="Proteomes" id="UP001642464">
    <property type="component" value="Unassembled WGS sequence"/>
</dbReference>
<organism evidence="2 3">
    <name type="scientific">Durusdinium trenchii</name>
    <dbReference type="NCBI Taxonomy" id="1381693"/>
    <lineage>
        <taxon>Eukaryota</taxon>
        <taxon>Sar</taxon>
        <taxon>Alveolata</taxon>
        <taxon>Dinophyceae</taxon>
        <taxon>Suessiales</taxon>
        <taxon>Symbiodiniaceae</taxon>
        <taxon>Durusdinium</taxon>
    </lineage>
</organism>
<evidence type="ECO:0000313" key="2">
    <source>
        <dbReference type="EMBL" id="CAK9039963.1"/>
    </source>
</evidence>
<dbReference type="EMBL" id="CAXAMM010016869">
    <property type="protein sequence ID" value="CAK9039963.1"/>
    <property type="molecule type" value="Genomic_DNA"/>
</dbReference>
<gene>
    <name evidence="2" type="ORF">SCF082_LOCUS23313</name>
</gene>
<dbReference type="InterPro" id="IPR043502">
    <property type="entry name" value="DNA/RNA_pol_sf"/>
</dbReference>
<comment type="caution">
    <text evidence="2">The sequence shown here is derived from an EMBL/GenBank/DDBJ whole genome shotgun (WGS) entry which is preliminary data.</text>
</comment>
<name>A0ABP0LMT9_9DINO</name>
<feature type="region of interest" description="Disordered" evidence="1">
    <location>
        <begin position="406"/>
        <end position="472"/>
    </location>
</feature>
<reference evidence="2 3" key="1">
    <citation type="submission" date="2024-02" db="EMBL/GenBank/DDBJ databases">
        <authorList>
            <person name="Chen Y."/>
            <person name="Shah S."/>
            <person name="Dougan E. K."/>
            <person name="Thang M."/>
            <person name="Chan C."/>
        </authorList>
    </citation>
    <scope>NUCLEOTIDE SEQUENCE [LARGE SCALE GENOMIC DNA]</scope>
</reference>
<dbReference type="SUPFAM" id="SSF56672">
    <property type="entry name" value="DNA/RNA polymerases"/>
    <property type="match status" value="1"/>
</dbReference>
<feature type="region of interest" description="Disordered" evidence="1">
    <location>
        <begin position="1269"/>
        <end position="1298"/>
    </location>
</feature>
<sequence>MTSVIDSQAAFKARAKELNMQADVMQGLEGNGFSTPGQNITDDQLQDFLNNLGWTRVPLAQLAILKRLIFEAHALIIHSLKDKVEATDQAPVRKLNAAARDDRISKQAARLAGARMKGELEVAHCVIDAVNHQLEQRQLKYLAPHKCIKRETELTGSKPQQRIFLDNGSLAIKDQELHLACDAGTELQAFHALQRRALAYDACDMRTYDVSMEWIQRADFGFDPVGDIEMRKEISKLLCVRESSRMQPKCQEQNRQDAKLGVQQRLADARVEAYGAVIDPASQTLRIRPGKATTTPPATPEELRLRHRMGLAWDFARTRHSTRTWLPQSCVDTFRLLSDHVLGSHVAGVKLTADGYELELRKAAYRFVRDGKSSCLNSAIEKAIDSTDLLNLHFIIPMTLGKKQSCPGEEEVAAPPPPAPHPAGRGAKGSGKSKQMSSWERQWGKAASPAVGDVPPLRLAISEDTAKRRRQDCEEAAGLREVYSSTDGQNTVQAEDWRWERTGEGVWEPRSFEVAEDSSDEDEDGHVKPQLGDGVWGRGPPLTARMFGKRVPFCDGFGLCSPGRWCPSRRRCAGDMPSLGFAESLGKELLKILVRRVDLVSLAAKLSRGKVSDNPFSSEVLVEGRELLFTALEYAGAKLPVRERTEGQPFYMAAMEELLRLSGDPDSRVFFSSSVSFAKGVRLVPGVCLPRVPSVFEKKEKWRKYDSGFCEPGAERENYLSAREYAGEVQQQFQAEAALGAMVGVTTAEARAQFGKQLAVASLGTLEKKDGAYRVVHDGANGITVNSAIRVRDQIRSPGAGELRAALQELPGQCFGLTGDVERAHGLVKIAAADWGLQARKTGVGGRDKLWLNKVGTFGISSAAYHWSRLMSGLGRAAFYLLGKREIFMLVYVDDLLWLAHNDKDSVQMVCLVIFFVVLLGLPFSWRKLKGGGEFCWVGLELNLRESKLGLSVQRAQWLIQWLTKTTAADCVKIADVSAVLGRLSFALTALGHLRPFLGPVYAWVASLDHRRAYKVPRAISLIFKFLAKALGGGGRLTSAGKAHAVEKELFRTDAKAEGNEVWIAGWALDSENTKQCRWFSERLDHVTAPWVYMAGEAYRQIASLELLATLAAVTLFGVPPGEACGFHCSAATDNRGNSNLVSRLLATKFPLCILLMELAAQLQDRGAELRLHWLPRLQNEDADSLTNGDYRMDLYEEVRDSRAHKKAEGISKRHIKPDLTAILRADRQAWIVMAEQCHDFGLQADGSLPLDQLLGSLKTHPDVAFNLLPRPNTKRTANGASVDTKEKEKDSPPPVNGAPYRLVNQFALITISATDAPKRQQVESAYPRGLCDAVAHIVADRLFGVGGVVPVAHNFDGLQTSIVGPEYKSMFTIDVPASMQEPPSRHLVDATGCYSHYIFWWKLAVKWQPDEFVKEACKLGHPFGSKALLPSEIRNVIDDHFNKNYKNWQDIIGGYNPRETSAAVAARALDVGYADADIPLQLLRGFDIVGEVPACGAFPQAIVPALLSADGLRAIAGSQLRSTLQNIKSSGDPVIDAGVWAKTVEETKKGWLVGPLSPRAVGSLRDCTLTRGFGVVQGTDNCGDPKVRPIDDFTASLVNKAVTTMRRLSPETERFSHIAAWCPESGCAETFRLKCLPFGATASVYHFSRCSAALWYIACVGGSLLATSYFADFLLASPEELKTSSGNLLEFILLATGWTFARDGDKATDMSCAIQALGALICLESVPRGIVEIKNTESQISELMNSIGQCLEASRLDRGTAEKLRGRLGFAKNHVFGRTGVLALKALTQRIRAPKFVSELSFSVSLALRRYQEKLQEPRGRLIARHSQLPSSTLVDFIDVGAKTLIFELEFLAVLLAIECGRNHLCERPVVFFVDNNGVRDSLLSARTKSEQGQIVLEAILRLEESMSLMAWFARVPTCANPADAPSRGEVTHLDGAVRLPNDVVCDCANRLMTAMLEIANAPVPVKGGKRTAS</sequence>